<proteinExistence type="predicted"/>
<sequence>TAAGLPEDSLTFYQRAAKFGEEKEEADIDCQFEFPCIIQPLDVLLYLYDYWYGDEEEEYS</sequence>
<dbReference type="Proteomes" id="UP001381693">
    <property type="component" value="Unassembled WGS sequence"/>
</dbReference>
<name>A0AAN8XLT9_HALRR</name>
<feature type="non-terminal residue" evidence="1">
    <location>
        <position position="1"/>
    </location>
</feature>
<gene>
    <name evidence="1" type="ORF">SK128_011832</name>
</gene>
<dbReference type="AlphaFoldDB" id="A0AAN8XLT9"/>
<organism evidence="1 2">
    <name type="scientific">Halocaridina rubra</name>
    <name type="common">Hawaiian red shrimp</name>
    <dbReference type="NCBI Taxonomy" id="373956"/>
    <lineage>
        <taxon>Eukaryota</taxon>
        <taxon>Metazoa</taxon>
        <taxon>Ecdysozoa</taxon>
        <taxon>Arthropoda</taxon>
        <taxon>Crustacea</taxon>
        <taxon>Multicrustacea</taxon>
        <taxon>Malacostraca</taxon>
        <taxon>Eumalacostraca</taxon>
        <taxon>Eucarida</taxon>
        <taxon>Decapoda</taxon>
        <taxon>Pleocyemata</taxon>
        <taxon>Caridea</taxon>
        <taxon>Atyoidea</taxon>
        <taxon>Atyidae</taxon>
        <taxon>Halocaridina</taxon>
    </lineage>
</organism>
<accession>A0AAN8XLT9</accession>
<evidence type="ECO:0000313" key="1">
    <source>
        <dbReference type="EMBL" id="KAK7083988.1"/>
    </source>
</evidence>
<evidence type="ECO:0000313" key="2">
    <source>
        <dbReference type="Proteomes" id="UP001381693"/>
    </source>
</evidence>
<reference evidence="1 2" key="1">
    <citation type="submission" date="2023-11" db="EMBL/GenBank/DDBJ databases">
        <title>Halocaridina rubra genome assembly.</title>
        <authorList>
            <person name="Smith C."/>
        </authorList>
    </citation>
    <scope>NUCLEOTIDE SEQUENCE [LARGE SCALE GENOMIC DNA]</scope>
    <source>
        <strain evidence="1">EP-1</strain>
        <tissue evidence="1">Whole</tissue>
    </source>
</reference>
<keyword evidence="2" id="KW-1185">Reference proteome</keyword>
<protein>
    <submittedName>
        <fullName evidence="1">Uncharacterized protein</fullName>
    </submittedName>
</protein>
<dbReference type="EMBL" id="JAXCGZ010002372">
    <property type="protein sequence ID" value="KAK7083988.1"/>
    <property type="molecule type" value="Genomic_DNA"/>
</dbReference>
<comment type="caution">
    <text evidence="1">The sequence shown here is derived from an EMBL/GenBank/DDBJ whole genome shotgun (WGS) entry which is preliminary data.</text>
</comment>